<gene>
    <name evidence="1" type="ORF">CFBP1590__2914</name>
</gene>
<organism evidence="1 2">
    <name type="scientific">Pseudomonas viridiflava</name>
    <name type="common">Phytomonas viridiflava</name>
    <dbReference type="NCBI Taxonomy" id="33069"/>
    <lineage>
        <taxon>Bacteria</taxon>
        <taxon>Pseudomonadati</taxon>
        <taxon>Pseudomonadota</taxon>
        <taxon>Gammaproteobacteria</taxon>
        <taxon>Pseudomonadales</taxon>
        <taxon>Pseudomonadaceae</taxon>
        <taxon>Pseudomonas</taxon>
    </lineage>
</organism>
<reference evidence="1 2" key="1">
    <citation type="submission" date="2017-05" db="EMBL/GenBank/DDBJ databases">
        <authorList>
            <person name="Song R."/>
            <person name="Chenine A.L."/>
            <person name="Ruprecht R.M."/>
        </authorList>
    </citation>
    <scope>NUCLEOTIDE SEQUENCE [LARGE SCALE GENOMIC DNA]</scope>
    <source>
        <strain evidence="1 2">CFBP 1590</strain>
    </source>
</reference>
<dbReference type="KEGG" id="pvd:CFBP1590__2914"/>
<dbReference type="EMBL" id="LT855380">
    <property type="protein sequence ID" value="SMS10500.1"/>
    <property type="molecule type" value="Genomic_DNA"/>
</dbReference>
<evidence type="ECO:0000313" key="1">
    <source>
        <dbReference type="EMBL" id="SMS10500.1"/>
    </source>
</evidence>
<dbReference type="AlphaFoldDB" id="A0A1Y6JMW6"/>
<protein>
    <submittedName>
        <fullName evidence="1">Uncharacterized protein</fullName>
    </submittedName>
</protein>
<dbReference type="RefSeq" id="WP_163003905.1">
    <property type="nucleotide sequence ID" value="NZ_LT855380.1"/>
</dbReference>
<dbReference type="GeneID" id="47767139"/>
<dbReference type="Proteomes" id="UP000196842">
    <property type="component" value="Chromosome I"/>
</dbReference>
<name>A0A1Y6JMW6_PSEVI</name>
<proteinExistence type="predicted"/>
<accession>A0A1Y6JMW6</accession>
<evidence type="ECO:0000313" key="2">
    <source>
        <dbReference type="Proteomes" id="UP000196842"/>
    </source>
</evidence>
<sequence>MLQSIPSQCFIHASARRSADAVTVRIAPAVADLQLNAYYGYWFSHWRA</sequence>